<name>A0AAV1LM20_9NEOP</name>
<reference evidence="1 2" key="1">
    <citation type="submission" date="2023-11" db="EMBL/GenBank/DDBJ databases">
        <authorList>
            <person name="Hedman E."/>
            <person name="Englund M."/>
            <person name="Stromberg M."/>
            <person name="Nyberg Akerstrom W."/>
            <person name="Nylinder S."/>
            <person name="Jareborg N."/>
            <person name="Kallberg Y."/>
            <person name="Kronander E."/>
        </authorList>
    </citation>
    <scope>NUCLEOTIDE SEQUENCE [LARGE SCALE GENOMIC DNA]</scope>
</reference>
<dbReference type="GO" id="GO:0003676">
    <property type="term" value="F:nucleic acid binding"/>
    <property type="evidence" value="ECO:0007669"/>
    <property type="project" value="InterPro"/>
</dbReference>
<dbReference type="EMBL" id="CAVLGL010000091">
    <property type="protein sequence ID" value="CAK1595097.1"/>
    <property type="molecule type" value="Genomic_DNA"/>
</dbReference>
<sequence>MLRLFLLRDKERLMQNGMLAFVCHRSFLNSVKRTATAASSSITTMRVLTPHTEQKFLEQENIELLDHPPYSPDLSPNDFYTFPKIKNKLGGQRFSSPEEAVDAYKTAILETPTSEWNGCFND</sequence>
<evidence type="ECO:0000313" key="1">
    <source>
        <dbReference type="EMBL" id="CAK1595097.1"/>
    </source>
</evidence>
<dbReference type="InterPro" id="IPR036397">
    <property type="entry name" value="RNaseH_sf"/>
</dbReference>
<dbReference type="AlphaFoldDB" id="A0AAV1LM20"/>
<dbReference type="Proteomes" id="UP001314205">
    <property type="component" value="Unassembled WGS sequence"/>
</dbReference>
<gene>
    <name evidence="1" type="ORF">PARMNEM_LOCUS14630</name>
</gene>
<proteinExistence type="predicted"/>
<comment type="caution">
    <text evidence="1">The sequence shown here is derived from an EMBL/GenBank/DDBJ whole genome shotgun (WGS) entry which is preliminary data.</text>
</comment>
<evidence type="ECO:0008006" key="3">
    <source>
        <dbReference type="Google" id="ProtNLM"/>
    </source>
</evidence>
<accession>A0AAV1LM20</accession>
<protein>
    <recommendedName>
        <fullName evidence="3">Histone-lysine N-methyltransferase SETMAR</fullName>
    </recommendedName>
</protein>
<keyword evidence="2" id="KW-1185">Reference proteome</keyword>
<dbReference type="Gene3D" id="3.30.420.10">
    <property type="entry name" value="Ribonuclease H-like superfamily/Ribonuclease H"/>
    <property type="match status" value="1"/>
</dbReference>
<organism evidence="1 2">
    <name type="scientific">Parnassius mnemosyne</name>
    <name type="common">clouded apollo</name>
    <dbReference type="NCBI Taxonomy" id="213953"/>
    <lineage>
        <taxon>Eukaryota</taxon>
        <taxon>Metazoa</taxon>
        <taxon>Ecdysozoa</taxon>
        <taxon>Arthropoda</taxon>
        <taxon>Hexapoda</taxon>
        <taxon>Insecta</taxon>
        <taxon>Pterygota</taxon>
        <taxon>Neoptera</taxon>
        <taxon>Endopterygota</taxon>
        <taxon>Lepidoptera</taxon>
        <taxon>Glossata</taxon>
        <taxon>Ditrysia</taxon>
        <taxon>Papilionoidea</taxon>
        <taxon>Papilionidae</taxon>
        <taxon>Parnassiinae</taxon>
        <taxon>Parnassini</taxon>
        <taxon>Parnassius</taxon>
        <taxon>Driopa</taxon>
    </lineage>
</organism>
<evidence type="ECO:0000313" key="2">
    <source>
        <dbReference type="Proteomes" id="UP001314205"/>
    </source>
</evidence>